<protein>
    <submittedName>
        <fullName evidence="1">Uncharacterized protein</fullName>
    </submittedName>
</protein>
<dbReference type="EMBL" id="CP012673">
    <property type="protein sequence ID" value="AUX42178.1"/>
    <property type="molecule type" value="Genomic_DNA"/>
</dbReference>
<dbReference type="SUPFAM" id="SSF50969">
    <property type="entry name" value="YVTN repeat-like/Quinoprotein amine dehydrogenase"/>
    <property type="match status" value="1"/>
</dbReference>
<name>A0A2L0ES79_SORCE</name>
<dbReference type="Proteomes" id="UP000238348">
    <property type="component" value="Chromosome"/>
</dbReference>
<dbReference type="InterPro" id="IPR011044">
    <property type="entry name" value="Quino_amine_DH_bsu"/>
</dbReference>
<evidence type="ECO:0000313" key="2">
    <source>
        <dbReference type="Proteomes" id="UP000238348"/>
    </source>
</evidence>
<sequence>MGGLGGAGCFVDSEGLSPPTDGFYYPTGLAVSPGGRVLYVANSDFDLQYNGGTVQALDLQRLRKRALEIQRALNPAQASEGGVEEGAAADVSAACGSLGPNDAPVLYPGPCAPLDVASLDGDEEIIRRSAIVGAFASDVLLTHSPPDQRGARMFVPVRGDPSVTYFEIADDRGHPASPEVPPCSVDTDEGTIVDCFYMNCGPTDRCSRENRLGEDPVEGVGKLPLEPFDVAASPDGTTVVVSHQTEDKASLITNPWGPGTRPQLSAILSDLPAQPTELAAVPPPRLVTQLAEAKKVIDYQPGFLLTFIAAPQVDLIRASSGAAPTDPPATLFRSATTPISAVASGEDARGIAVDASERQACEAGCGGPYRACAAACREGCSCDCDGDDTCQEACDACEASCDEACLDPYTTCLAGCAEIPLLAFVAHRYPSSLLIGEVRTTLVEKDGSWVSGYETLAIHDAVPLAAFPSRVAVGDVIDADGALRRRAFAVAFDTGLAFSYDPEARRIDAVIRTGRGPQAIAFDTGVTCTSEREDCDCAADPQGPGCRSYSMMYIAHFTDSYLGVVDLDMRNANTFGSMILTVGRPVPPRESQ</sequence>
<dbReference type="RefSeq" id="WP_159397013.1">
    <property type="nucleotide sequence ID" value="NZ_CP012673.1"/>
</dbReference>
<organism evidence="1 2">
    <name type="scientific">Sorangium cellulosum</name>
    <name type="common">Polyangium cellulosum</name>
    <dbReference type="NCBI Taxonomy" id="56"/>
    <lineage>
        <taxon>Bacteria</taxon>
        <taxon>Pseudomonadati</taxon>
        <taxon>Myxococcota</taxon>
        <taxon>Polyangia</taxon>
        <taxon>Polyangiales</taxon>
        <taxon>Polyangiaceae</taxon>
        <taxon>Sorangium</taxon>
    </lineage>
</organism>
<reference evidence="1 2" key="1">
    <citation type="submission" date="2015-09" db="EMBL/GenBank/DDBJ databases">
        <title>Sorangium comparison.</title>
        <authorList>
            <person name="Zaburannyi N."/>
            <person name="Bunk B."/>
            <person name="Overmann J."/>
            <person name="Mueller R."/>
        </authorList>
    </citation>
    <scope>NUCLEOTIDE SEQUENCE [LARGE SCALE GENOMIC DNA]</scope>
    <source>
        <strain evidence="1 2">So ce26</strain>
    </source>
</reference>
<evidence type="ECO:0000313" key="1">
    <source>
        <dbReference type="EMBL" id="AUX42178.1"/>
    </source>
</evidence>
<accession>A0A2L0ES79</accession>
<dbReference type="OrthoDB" id="5489681at2"/>
<dbReference type="AlphaFoldDB" id="A0A2L0ES79"/>
<proteinExistence type="predicted"/>
<gene>
    <name evidence="1" type="ORF">SOCE26_036050</name>
</gene>